<keyword evidence="6" id="KW-0539">Nucleus</keyword>
<dbReference type="InterPro" id="IPR011598">
    <property type="entry name" value="bHLH_dom"/>
</dbReference>
<feature type="domain" description="BHLH" evidence="7">
    <location>
        <begin position="10"/>
        <end position="61"/>
    </location>
</feature>
<dbReference type="EMBL" id="GL449150">
    <property type="protein sequence ID" value="EFN83237.1"/>
    <property type="molecule type" value="Genomic_DNA"/>
</dbReference>
<keyword evidence="3" id="KW-0238">DNA-binding</keyword>
<dbReference type="GO" id="GO:0046983">
    <property type="term" value="F:protein dimerization activity"/>
    <property type="evidence" value="ECO:0007669"/>
    <property type="project" value="InterPro"/>
</dbReference>
<organism evidence="9">
    <name type="scientific">Harpegnathos saltator</name>
    <name type="common">Jerdon's jumping ant</name>
    <dbReference type="NCBI Taxonomy" id="610380"/>
    <lineage>
        <taxon>Eukaryota</taxon>
        <taxon>Metazoa</taxon>
        <taxon>Ecdysozoa</taxon>
        <taxon>Arthropoda</taxon>
        <taxon>Hexapoda</taxon>
        <taxon>Insecta</taxon>
        <taxon>Pterygota</taxon>
        <taxon>Neoptera</taxon>
        <taxon>Endopterygota</taxon>
        <taxon>Hymenoptera</taxon>
        <taxon>Apocrita</taxon>
        <taxon>Aculeata</taxon>
        <taxon>Formicoidea</taxon>
        <taxon>Formicidae</taxon>
        <taxon>Ponerinae</taxon>
        <taxon>Ponerini</taxon>
        <taxon>Harpegnathos</taxon>
    </lineage>
</organism>
<name>E2BM43_HARSA</name>
<dbReference type="PANTHER" id="PTHR10328:SF3">
    <property type="entry name" value="PROTEIN MAX"/>
    <property type="match status" value="1"/>
</dbReference>
<keyword evidence="2" id="KW-0805">Transcription regulation</keyword>
<protein>
    <submittedName>
        <fullName evidence="8">Protein max</fullName>
    </submittedName>
</protein>
<evidence type="ECO:0000256" key="5">
    <source>
        <dbReference type="ARBA" id="ARBA00023163"/>
    </source>
</evidence>
<comment type="similarity">
    <text evidence="1">Belongs to the MAX family.</text>
</comment>
<evidence type="ECO:0000256" key="3">
    <source>
        <dbReference type="ARBA" id="ARBA00023125"/>
    </source>
</evidence>
<dbReference type="InterPro" id="IPR036638">
    <property type="entry name" value="HLH_DNA-bd_sf"/>
</dbReference>
<dbReference type="InParanoid" id="E2BM43"/>
<dbReference type="PROSITE" id="PS50888">
    <property type="entry name" value="BHLH"/>
    <property type="match status" value="1"/>
</dbReference>
<sequence>NIVNLFVQTEKREHHNYLERKRRDDLKMVFFHLKNNVPTILKGKASRAVILTKTIEYIQKMREETAVHQRITQLVGENMLLNDRSK</sequence>
<evidence type="ECO:0000256" key="1">
    <source>
        <dbReference type="ARBA" id="ARBA00007628"/>
    </source>
</evidence>
<evidence type="ECO:0000256" key="4">
    <source>
        <dbReference type="ARBA" id="ARBA00023159"/>
    </source>
</evidence>
<dbReference type="GO" id="GO:0045944">
    <property type="term" value="P:positive regulation of transcription by RNA polymerase II"/>
    <property type="evidence" value="ECO:0007669"/>
    <property type="project" value="TreeGrafter"/>
</dbReference>
<keyword evidence="4" id="KW-0010">Activator</keyword>
<accession>E2BM43</accession>
<gene>
    <name evidence="8" type="ORF">EAI_13219</name>
</gene>
<feature type="non-terminal residue" evidence="8">
    <location>
        <position position="1"/>
    </location>
</feature>
<reference evidence="8 9" key="1">
    <citation type="journal article" date="2010" name="Science">
        <title>Genomic comparison of the ants Camponotus floridanus and Harpegnathos saltator.</title>
        <authorList>
            <person name="Bonasio R."/>
            <person name="Zhang G."/>
            <person name="Ye C."/>
            <person name="Mutti N.S."/>
            <person name="Fang X."/>
            <person name="Qin N."/>
            <person name="Donahue G."/>
            <person name="Yang P."/>
            <person name="Li Q."/>
            <person name="Li C."/>
            <person name="Zhang P."/>
            <person name="Huang Z."/>
            <person name="Berger S.L."/>
            <person name="Reinberg D."/>
            <person name="Wang J."/>
            <person name="Liebig J."/>
        </authorList>
    </citation>
    <scope>NUCLEOTIDE SEQUENCE [LARGE SCALE GENOMIC DNA]</scope>
    <source>
        <strain evidence="8 9">R22 G/1</strain>
    </source>
</reference>
<dbReference type="Pfam" id="PF00010">
    <property type="entry name" value="HLH"/>
    <property type="match status" value="1"/>
</dbReference>
<dbReference type="STRING" id="610380.E2BM43"/>
<feature type="non-terminal residue" evidence="8">
    <location>
        <position position="86"/>
    </location>
</feature>
<evidence type="ECO:0000313" key="8">
    <source>
        <dbReference type="EMBL" id="EFN83237.1"/>
    </source>
</evidence>
<evidence type="ECO:0000313" key="9">
    <source>
        <dbReference type="Proteomes" id="UP000008237"/>
    </source>
</evidence>
<dbReference type="FunFam" id="4.10.280.10:FF:000019">
    <property type="entry name" value="Myc proto-oncogene protein"/>
    <property type="match status" value="1"/>
</dbReference>
<dbReference type="Proteomes" id="UP000008237">
    <property type="component" value="Unassembled WGS sequence"/>
</dbReference>
<evidence type="ECO:0000256" key="2">
    <source>
        <dbReference type="ARBA" id="ARBA00023015"/>
    </source>
</evidence>
<evidence type="ECO:0000259" key="7">
    <source>
        <dbReference type="PROSITE" id="PS50888"/>
    </source>
</evidence>
<keyword evidence="9" id="KW-1185">Reference proteome</keyword>
<dbReference type="Gene3D" id="4.10.280.10">
    <property type="entry name" value="Helix-loop-helix DNA-binding domain"/>
    <property type="match status" value="1"/>
</dbReference>
<dbReference type="GO" id="GO:0003700">
    <property type="term" value="F:DNA-binding transcription factor activity"/>
    <property type="evidence" value="ECO:0007669"/>
    <property type="project" value="TreeGrafter"/>
</dbReference>
<dbReference type="AlphaFoldDB" id="E2BM43"/>
<dbReference type="SUPFAM" id="SSF47459">
    <property type="entry name" value="HLH, helix-loop-helix DNA-binding domain"/>
    <property type="match status" value="1"/>
</dbReference>
<evidence type="ECO:0000256" key="6">
    <source>
        <dbReference type="ARBA" id="ARBA00023242"/>
    </source>
</evidence>
<keyword evidence="5" id="KW-0804">Transcription</keyword>
<dbReference type="PANTHER" id="PTHR10328">
    <property type="entry name" value="PROTEIN MAX MYC-ASSOCIATED FACTOR X"/>
    <property type="match status" value="1"/>
</dbReference>
<dbReference type="GO" id="GO:0090575">
    <property type="term" value="C:RNA polymerase II transcription regulator complex"/>
    <property type="evidence" value="ECO:0007669"/>
    <property type="project" value="TreeGrafter"/>
</dbReference>
<dbReference type="OrthoDB" id="6516127at2759"/>
<dbReference type="SMART" id="SM00353">
    <property type="entry name" value="HLH"/>
    <property type="match status" value="1"/>
</dbReference>
<proteinExistence type="inferred from homology"/>
<dbReference type="GO" id="GO:0003677">
    <property type="term" value="F:DNA binding"/>
    <property type="evidence" value="ECO:0007669"/>
    <property type="project" value="UniProtKB-KW"/>
</dbReference>